<name>A0A9P8PP15_9ASCO</name>
<organism evidence="2 3">
    <name type="scientific">Wickerhamomyces mucosus</name>
    <dbReference type="NCBI Taxonomy" id="1378264"/>
    <lineage>
        <taxon>Eukaryota</taxon>
        <taxon>Fungi</taxon>
        <taxon>Dikarya</taxon>
        <taxon>Ascomycota</taxon>
        <taxon>Saccharomycotina</taxon>
        <taxon>Saccharomycetes</taxon>
        <taxon>Phaffomycetales</taxon>
        <taxon>Wickerhamomycetaceae</taxon>
        <taxon>Wickerhamomyces</taxon>
    </lineage>
</organism>
<reference evidence="2" key="2">
    <citation type="submission" date="2021-01" db="EMBL/GenBank/DDBJ databases">
        <authorList>
            <person name="Schikora-Tamarit M.A."/>
        </authorList>
    </citation>
    <scope>NUCLEOTIDE SEQUENCE</scope>
    <source>
        <strain evidence="2">CBS6341</strain>
    </source>
</reference>
<keyword evidence="1" id="KW-0812">Transmembrane</keyword>
<feature type="transmembrane region" description="Helical" evidence="1">
    <location>
        <begin position="14"/>
        <end position="32"/>
    </location>
</feature>
<comment type="caution">
    <text evidence="2">The sequence shown here is derived from an EMBL/GenBank/DDBJ whole genome shotgun (WGS) entry which is preliminary data.</text>
</comment>
<dbReference type="Proteomes" id="UP000769528">
    <property type="component" value="Unassembled WGS sequence"/>
</dbReference>
<keyword evidence="3" id="KW-1185">Reference proteome</keyword>
<accession>A0A9P8PP15</accession>
<dbReference type="OrthoDB" id="3999982at2759"/>
<reference evidence="2" key="1">
    <citation type="journal article" date="2021" name="Open Biol.">
        <title>Shared evolutionary footprints suggest mitochondrial oxidative damage underlies multiple complex I losses in fungi.</title>
        <authorList>
            <person name="Schikora-Tamarit M.A."/>
            <person name="Marcet-Houben M."/>
            <person name="Nosek J."/>
            <person name="Gabaldon T."/>
        </authorList>
    </citation>
    <scope>NUCLEOTIDE SEQUENCE</scope>
    <source>
        <strain evidence="2">CBS6341</strain>
    </source>
</reference>
<protein>
    <submittedName>
        <fullName evidence="2">Uncharacterized protein</fullName>
    </submittedName>
</protein>
<dbReference type="EMBL" id="JAEUBF010000791">
    <property type="protein sequence ID" value="KAH3674904.1"/>
    <property type="molecule type" value="Genomic_DNA"/>
</dbReference>
<evidence type="ECO:0000313" key="2">
    <source>
        <dbReference type="EMBL" id="KAH3674904.1"/>
    </source>
</evidence>
<proteinExistence type="predicted"/>
<dbReference type="AlphaFoldDB" id="A0A9P8PP15"/>
<keyword evidence="1" id="KW-0472">Membrane</keyword>
<evidence type="ECO:0000256" key="1">
    <source>
        <dbReference type="SAM" id="Phobius"/>
    </source>
</evidence>
<sequence length="103" mass="11825">MSTQNAFKKGLNNFWLVSSIAIGSIYVVKTIINRRRDQEYQTELYDDIPKQKIRPGFKESSGEYQRKSEFEGAGNAYSSRVKGDRFSGLLDMSWIFGKDDGEK</sequence>
<evidence type="ECO:0000313" key="3">
    <source>
        <dbReference type="Proteomes" id="UP000769528"/>
    </source>
</evidence>
<gene>
    <name evidence="2" type="ORF">WICMUC_002977</name>
</gene>
<keyword evidence="1" id="KW-1133">Transmembrane helix</keyword>